<dbReference type="GO" id="GO:0006689">
    <property type="term" value="P:ganglioside catabolic process"/>
    <property type="evidence" value="ECO:0007669"/>
    <property type="project" value="TreeGrafter"/>
</dbReference>
<sequence>MKDTCYLMSRIAPIIIGLLVAVTLSCTDKDTGMAAVMNFEKPEYQPGENVDNTIVKETVRVFEQGKEGYHSYRIPSITTAPNGSLIAMAEGRKLTSLDYGDIDIVAKTSTDKGKTWSALRVLVHEGEGTWGNPTVVTDYIKGRIWVFMSWNSELHSQSGGSFNGKNYAAVTKWGDRRVFSIFSDDSGATWSTAADRTEELVPKDFVWDAVGPGSGIQIENGPNQGRLIIPAGERNIYSDDHGTTWKYQRIPKNTFEGSIVELSSGLLLRNDRAVAGTWSKGRFRYVSKGSIEGGFANFSADANLIDPRCQGSILRLSYTPNLIAFINPARNEGETMPYRCNMTLRLSADDGKSWFVSKALTYPGIAQGQLCALGYGGYTSMSRISNDEIALLVEQVTDPSAGAAINRKHAIDFHHINLNWIQSVD</sequence>
<evidence type="ECO:0000313" key="5">
    <source>
        <dbReference type="EMBL" id="SKC06892.1"/>
    </source>
</evidence>
<dbReference type="Pfam" id="PF13088">
    <property type="entry name" value="BNR_2"/>
    <property type="match status" value="1"/>
</dbReference>
<dbReference type="GO" id="GO:0005737">
    <property type="term" value="C:cytoplasm"/>
    <property type="evidence" value="ECO:0007669"/>
    <property type="project" value="TreeGrafter"/>
</dbReference>
<dbReference type="RefSeq" id="WP_079645640.1">
    <property type="nucleotide sequence ID" value="NZ_FUZF01000024.1"/>
</dbReference>
<evidence type="ECO:0000256" key="3">
    <source>
        <dbReference type="ARBA" id="ARBA00012733"/>
    </source>
</evidence>
<dbReference type="STRING" id="1513896.SAMN05660841_03995"/>
<proteinExistence type="inferred from homology"/>
<dbReference type="InterPro" id="IPR011040">
    <property type="entry name" value="Sialidase"/>
</dbReference>
<dbReference type="EC" id="3.2.1.18" evidence="3"/>
<dbReference type="GO" id="GO:0016020">
    <property type="term" value="C:membrane"/>
    <property type="evidence" value="ECO:0007669"/>
    <property type="project" value="TreeGrafter"/>
</dbReference>
<dbReference type="GO" id="GO:0004308">
    <property type="term" value="F:exo-alpha-sialidase activity"/>
    <property type="evidence" value="ECO:0007669"/>
    <property type="project" value="UniProtKB-EC"/>
</dbReference>
<dbReference type="PANTHER" id="PTHR10628">
    <property type="entry name" value="SIALIDASE"/>
    <property type="match status" value="1"/>
</dbReference>
<dbReference type="PANTHER" id="PTHR10628:SF30">
    <property type="entry name" value="EXO-ALPHA-SIALIDASE"/>
    <property type="match status" value="1"/>
</dbReference>
<evidence type="ECO:0000256" key="1">
    <source>
        <dbReference type="ARBA" id="ARBA00000427"/>
    </source>
</evidence>
<protein>
    <recommendedName>
        <fullName evidence="3">exo-alpha-sialidase</fullName>
        <ecNumber evidence="3">3.2.1.18</ecNumber>
    </recommendedName>
</protein>
<reference evidence="6" key="1">
    <citation type="submission" date="2017-02" db="EMBL/GenBank/DDBJ databases">
        <authorList>
            <person name="Varghese N."/>
            <person name="Submissions S."/>
        </authorList>
    </citation>
    <scope>NUCLEOTIDE SEQUENCE [LARGE SCALE GENOMIC DNA]</scope>
    <source>
        <strain evidence="6">DSM 24091</strain>
    </source>
</reference>
<dbReference type="Gene3D" id="2.120.10.10">
    <property type="match status" value="1"/>
</dbReference>
<evidence type="ECO:0000256" key="2">
    <source>
        <dbReference type="ARBA" id="ARBA00009348"/>
    </source>
</evidence>
<gene>
    <name evidence="5" type="ORF">SAMN05660841_03995</name>
</gene>
<feature type="domain" description="Sialidase" evidence="4">
    <location>
        <begin position="84"/>
        <end position="355"/>
    </location>
</feature>
<dbReference type="GO" id="GO:0009313">
    <property type="term" value="P:oligosaccharide catabolic process"/>
    <property type="evidence" value="ECO:0007669"/>
    <property type="project" value="TreeGrafter"/>
</dbReference>
<organism evidence="5 6">
    <name type="scientific">Sphingobacterium nematocida</name>
    <dbReference type="NCBI Taxonomy" id="1513896"/>
    <lineage>
        <taxon>Bacteria</taxon>
        <taxon>Pseudomonadati</taxon>
        <taxon>Bacteroidota</taxon>
        <taxon>Sphingobacteriia</taxon>
        <taxon>Sphingobacteriales</taxon>
        <taxon>Sphingobacteriaceae</taxon>
        <taxon>Sphingobacterium</taxon>
    </lineage>
</organism>
<comment type="similarity">
    <text evidence="2">Belongs to the glycosyl hydrolase 33 family.</text>
</comment>
<dbReference type="PROSITE" id="PS51257">
    <property type="entry name" value="PROKAR_LIPOPROTEIN"/>
    <property type="match status" value="1"/>
</dbReference>
<dbReference type="SUPFAM" id="SSF50939">
    <property type="entry name" value="Sialidases"/>
    <property type="match status" value="1"/>
</dbReference>
<dbReference type="OrthoDB" id="7294637at2"/>
<comment type="catalytic activity">
    <reaction evidence="1">
        <text>Hydrolysis of alpha-(2-&gt;3)-, alpha-(2-&gt;6)-, alpha-(2-&gt;8)- glycosidic linkages of terminal sialic acid residues in oligosaccharides, glycoproteins, glycolipids, colominic acid and synthetic substrates.</text>
        <dbReference type="EC" id="3.2.1.18"/>
    </reaction>
</comment>
<evidence type="ECO:0000313" key="6">
    <source>
        <dbReference type="Proteomes" id="UP000190150"/>
    </source>
</evidence>
<dbReference type="InterPro" id="IPR036278">
    <property type="entry name" value="Sialidase_sf"/>
</dbReference>
<dbReference type="AlphaFoldDB" id="A0A1T5GEU8"/>
<name>A0A1T5GEU8_9SPHI</name>
<evidence type="ECO:0000259" key="4">
    <source>
        <dbReference type="Pfam" id="PF13088"/>
    </source>
</evidence>
<keyword evidence="6" id="KW-1185">Reference proteome</keyword>
<dbReference type="CDD" id="cd15482">
    <property type="entry name" value="Sialidase_non-viral"/>
    <property type="match status" value="1"/>
</dbReference>
<dbReference type="Proteomes" id="UP000190150">
    <property type="component" value="Unassembled WGS sequence"/>
</dbReference>
<dbReference type="InterPro" id="IPR026856">
    <property type="entry name" value="Sialidase_fam"/>
</dbReference>
<dbReference type="EMBL" id="FUZF01000024">
    <property type="protein sequence ID" value="SKC06892.1"/>
    <property type="molecule type" value="Genomic_DNA"/>
</dbReference>
<accession>A0A1T5GEU8</accession>